<proteinExistence type="predicted"/>
<evidence type="ECO:0000313" key="1">
    <source>
        <dbReference type="EMBL" id="CAG8737488.1"/>
    </source>
</evidence>
<organism evidence="1 2">
    <name type="scientific">Acaulospora colombiana</name>
    <dbReference type="NCBI Taxonomy" id="27376"/>
    <lineage>
        <taxon>Eukaryota</taxon>
        <taxon>Fungi</taxon>
        <taxon>Fungi incertae sedis</taxon>
        <taxon>Mucoromycota</taxon>
        <taxon>Glomeromycotina</taxon>
        <taxon>Glomeromycetes</taxon>
        <taxon>Diversisporales</taxon>
        <taxon>Acaulosporaceae</taxon>
        <taxon>Acaulospora</taxon>
    </lineage>
</organism>
<dbReference type="Proteomes" id="UP000789525">
    <property type="component" value="Unassembled WGS sequence"/>
</dbReference>
<dbReference type="EMBL" id="CAJVPT010046123">
    <property type="protein sequence ID" value="CAG8737488.1"/>
    <property type="molecule type" value="Genomic_DNA"/>
</dbReference>
<feature type="non-terminal residue" evidence="1">
    <location>
        <position position="120"/>
    </location>
</feature>
<sequence length="120" mass="13579">MLEVLNGNLVHDGSLVAVTLAGLFLGYYYLAGSRNSSKGASLDDLPGPERHFLLGNLKNFPRGSWTPVFAEWREKFGDVIYLKLPNRRILVVSSLEDAEEFLVKRSNIWSHRAYNRVVND</sequence>
<comment type="caution">
    <text evidence="1">The sequence shown here is derived from an EMBL/GenBank/DDBJ whole genome shotgun (WGS) entry which is preliminary data.</text>
</comment>
<accession>A0ACA9Q5L6</accession>
<gene>
    <name evidence="1" type="ORF">ACOLOM_LOCUS11984</name>
</gene>
<protein>
    <submittedName>
        <fullName evidence="1">1386_t:CDS:1</fullName>
    </submittedName>
</protein>
<evidence type="ECO:0000313" key="2">
    <source>
        <dbReference type="Proteomes" id="UP000789525"/>
    </source>
</evidence>
<feature type="non-terminal residue" evidence="1">
    <location>
        <position position="1"/>
    </location>
</feature>
<reference evidence="1" key="1">
    <citation type="submission" date="2021-06" db="EMBL/GenBank/DDBJ databases">
        <authorList>
            <person name="Kallberg Y."/>
            <person name="Tangrot J."/>
            <person name="Rosling A."/>
        </authorList>
    </citation>
    <scope>NUCLEOTIDE SEQUENCE</scope>
    <source>
        <strain evidence="1">CL356</strain>
    </source>
</reference>
<name>A0ACA9Q5L6_9GLOM</name>
<keyword evidence="2" id="KW-1185">Reference proteome</keyword>